<proteinExistence type="predicted"/>
<reference evidence="2" key="1">
    <citation type="journal article" date="2022" name="bioRxiv">
        <title>Sequencing and chromosome-scale assembly of the giantPleurodeles waltlgenome.</title>
        <authorList>
            <person name="Brown T."/>
            <person name="Elewa A."/>
            <person name="Iarovenko S."/>
            <person name="Subramanian E."/>
            <person name="Araus A.J."/>
            <person name="Petzold A."/>
            <person name="Susuki M."/>
            <person name="Suzuki K.-i.T."/>
            <person name="Hayashi T."/>
            <person name="Toyoda A."/>
            <person name="Oliveira C."/>
            <person name="Osipova E."/>
            <person name="Leigh N.D."/>
            <person name="Simon A."/>
            <person name="Yun M.H."/>
        </authorList>
    </citation>
    <scope>NUCLEOTIDE SEQUENCE</scope>
    <source>
        <strain evidence="2">20211129_DDA</strain>
        <tissue evidence="2">Liver</tissue>
    </source>
</reference>
<evidence type="ECO:0000313" key="2">
    <source>
        <dbReference type="EMBL" id="KAJ1120030.1"/>
    </source>
</evidence>
<evidence type="ECO:0000256" key="1">
    <source>
        <dbReference type="SAM" id="MobiDB-lite"/>
    </source>
</evidence>
<comment type="caution">
    <text evidence="2">The sequence shown here is derived from an EMBL/GenBank/DDBJ whole genome shotgun (WGS) entry which is preliminary data.</text>
</comment>
<protein>
    <submittedName>
        <fullName evidence="2">Uncharacterized protein</fullName>
    </submittedName>
</protein>
<dbReference type="Proteomes" id="UP001066276">
    <property type="component" value="Chromosome 8"/>
</dbReference>
<sequence>MGGKSQPGSSQAVAWAVFIEMAQSRGLDWVMGIMKAQEQEKVPADSHTSPANPRLHQSELGPPKPKKTQKELKSNTGLHHQKGFYGAKQGIGLECSMEVQILPALCISPNTYDTPMEETGQENLSKMGELRKTSAISLFVRMLLRINSY</sequence>
<gene>
    <name evidence="2" type="ORF">NDU88_008213</name>
</gene>
<dbReference type="AlphaFoldDB" id="A0AAV7NVD8"/>
<dbReference type="EMBL" id="JANPWB010000012">
    <property type="protein sequence ID" value="KAJ1120030.1"/>
    <property type="molecule type" value="Genomic_DNA"/>
</dbReference>
<organism evidence="2 3">
    <name type="scientific">Pleurodeles waltl</name>
    <name type="common">Iberian ribbed newt</name>
    <dbReference type="NCBI Taxonomy" id="8319"/>
    <lineage>
        <taxon>Eukaryota</taxon>
        <taxon>Metazoa</taxon>
        <taxon>Chordata</taxon>
        <taxon>Craniata</taxon>
        <taxon>Vertebrata</taxon>
        <taxon>Euteleostomi</taxon>
        <taxon>Amphibia</taxon>
        <taxon>Batrachia</taxon>
        <taxon>Caudata</taxon>
        <taxon>Salamandroidea</taxon>
        <taxon>Salamandridae</taxon>
        <taxon>Pleurodelinae</taxon>
        <taxon>Pleurodeles</taxon>
    </lineage>
</organism>
<feature type="region of interest" description="Disordered" evidence="1">
    <location>
        <begin position="38"/>
        <end position="79"/>
    </location>
</feature>
<evidence type="ECO:0000313" key="3">
    <source>
        <dbReference type="Proteomes" id="UP001066276"/>
    </source>
</evidence>
<accession>A0AAV7NVD8</accession>
<keyword evidence="3" id="KW-1185">Reference proteome</keyword>
<name>A0AAV7NVD8_PLEWA</name>